<dbReference type="Proteomes" id="UP000325598">
    <property type="component" value="Unassembled WGS sequence"/>
</dbReference>
<evidence type="ECO:0000256" key="1">
    <source>
        <dbReference type="SAM" id="MobiDB-lite"/>
    </source>
</evidence>
<dbReference type="EMBL" id="BLAG01000005">
    <property type="protein sequence ID" value="GES29249.1"/>
    <property type="molecule type" value="Genomic_DNA"/>
</dbReference>
<keyword evidence="3" id="KW-1185">Reference proteome</keyword>
<feature type="region of interest" description="Disordered" evidence="1">
    <location>
        <begin position="1"/>
        <end position="121"/>
    </location>
</feature>
<dbReference type="OrthoDB" id="4301961at2"/>
<evidence type="ECO:0000313" key="3">
    <source>
        <dbReference type="Proteomes" id="UP000325598"/>
    </source>
</evidence>
<dbReference type="AlphaFoldDB" id="A0A5J4LCD3"/>
<protein>
    <submittedName>
        <fullName evidence="2">Uncharacterized protein</fullName>
    </submittedName>
</protein>
<name>A0A5J4LCD3_9ACTN</name>
<proteinExistence type="predicted"/>
<organism evidence="2 3">
    <name type="scientific">Streptomyces angustmyceticus</name>
    <dbReference type="NCBI Taxonomy" id="285578"/>
    <lineage>
        <taxon>Bacteria</taxon>
        <taxon>Bacillati</taxon>
        <taxon>Actinomycetota</taxon>
        <taxon>Actinomycetes</taxon>
        <taxon>Kitasatosporales</taxon>
        <taxon>Streptomycetaceae</taxon>
        <taxon>Streptomyces</taxon>
    </lineage>
</organism>
<reference evidence="2 3" key="1">
    <citation type="submission" date="2019-10" db="EMBL/GenBank/DDBJ databases">
        <title>Whole genome shotgun sequence of Streptomyces angustmyceticus NBRC 3934.</title>
        <authorList>
            <person name="Hosoyama A."/>
            <person name="Ichikawa N."/>
            <person name="Kimura A."/>
            <person name="Kitahashi Y."/>
            <person name="Komaki H."/>
            <person name="Uohara A."/>
        </authorList>
    </citation>
    <scope>NUCLEOTIDE SEQUENCE [LARGE SCALE GENOMIC DNA]</scope>
    <source>
        <strain evidence="2 3">NBRC 3934</strain>
    </source>
</reference>
<dbReference type="GeneID" id="96750225"/>
<sequence>MSKDRKSSHPEMGEGPSRHKGSEHHGWSPDVDETRQQENKSAHRSFHPERYAPEADHSKEGAGQEKVPPASEVKSETKGGERRAAQSDEKGMRKTGTKGPSRRPTGTRDAEAHTGVDPQSP</sequence>
<comment type="caution">
    <text evidence="2">The sequence shown here is derived from an EMBL/GenBank/DDBJ whole genome shotgun (WGS) entry which is preliminary data.</text>
</comment>
<feature type="compositionally biased region" description="Basic and acidic residues" evidence="1">
    <location>
        <begin position="23"/>
        <end position="63"/>
    </location>
</feature>
<dbReference type="RefSeq" id="WP_086715490.1">
    <property type="nucleotide sequence ID" value="NZ_BLAG01000005.1"/>
</dbReference>
<evidence type="ECO:0000313" key="2">
    <source>
        <dbReference type="EMBL" id="GES29249.1"/>
    </source>
</evidence>
<gene>
    <name evidence="2" type="ORF">San01_17360</name>
</gene>
<feature type="compositionally biased region" description="Basic and acidic residues" evidence="1">
    <location>
        <begin position="1"/>
        <end position="12"/>
    </location>
</feature>
<accession>A0A5J4LCD3</accession>
<feature type="compositionally biased region" description="Basic and acidic residues" evidence="1">
    <location>
        <begin position="73"/>
        <end position="92"/>
    </location>
</feature>